<organism evidence="4 5">
    <name type="scientific">Pseudodesulfovibrio alkaliphilus</name>
    <dbReference type="NCBI Taxonomy" id="2661613"/>
    <lineage>
        <taxon>Bacteria</taxon>
        <taxon>Pseudomonadati</taxon>
        <taxon>Thermodesulfobacteriota</taxon>
        <taxon>Desulfovibrionia</taxon>
        <taxon>Desulfovibrionales</taxon>
        <taxon>Desulfovibrionaceae</taxon>
    </lineage>
</organism>
<dbReference type="Proteomes" id="UP000461162">
    <property type="component" value="Unassembled WGS sequence"/>
</dbReference>
<dbReference type="EMBL" id="WODC01000016">
    <property type="protein sequence ID" value="MUM78871.1"/>
    <property type="molecule type" value="Genomic_DNA"/>
</dbReference>
<evidence type="ECO:0000313" key="4">
    <source>
        <dbReference type="EMBL" id="MUM78871.1"/>
    </source>
</evidence>
<evidence type="ECO:0000256" key="2">
    <source>
        <dbReference type="PIRSR" id="PIRSR601501-1"/>
    </source>
</evidence>
<feature type="binding site" evidence="2">
    <location>
        <position position="356"/>
    </location>
    <ligand>
        <name>Fe cation</name>
        <dbReference type="ChEBI" id="CHEBI:24875"/>
    </ligand>
</feature>
<feature type="binding site" evidence="2">
    <location>
        <position position="353"/>
    </location>
    <ligand>
        <name>Ni(2+)</name>
        <dbReference type="ChEBI" id="CHEBI:49786"/>
    </ligand>
</feature>
<feature type="binding site" evidence="2">
    <location>
        <position position="67"/>
    </location>
    <ligand>
        <name>Fe cation</name>
        <dbReference type="ChEBI" id="CHEBI:24875"/>
    </ligand>
</feature>
<dbReference type="RefSeq" id="WP_155935719.1">
    <property type="nucleotide sequence ID" value="NZ_WODC01000016.1"/>
</dbReference>
<feature type="domain" description="NADH-quinone oxidoreductase subunit D" evidence="3">
    <location>
        <begin position="286"/>
        <end position="359"/>
    </location>
</feature>
<sequence>MATTVIPFGPQHPVLPEPVHLTLKVEDEIVKEAIPALGYVHRGLEKLADIRDYHQMIQVCERVCGICSMIHAVCYSQGIEELMEVEVPKRAEMLRVIWSELHRSHSHLLWLGLFADAFGFESLFMQFWKVRERIMDINEATTGSRVIVSVNVIGGVRADLSPDQIRWILSEIDIVEKEVRALQDTIMNDYTVKARTVGVGVLSKEDAYLLGAAGPTLRGSGVAQDMRMLGYGGYAELDFEPVVETSGDCWARSTVRFRETLQSIDLVRQAIAKLPEGELAAKVKGNPPEGEVYTRVEQPRGECVYYIKGNGTKHLDRLRIRTPTFANIPPLLAMLPGCELADVPVIVLSIDPCISCTER</sequence>
<dbReference type="PROSITE" id="PS00507">
    <property type="entry name" value="NI_HGENASE_L_1"/>
    <property type="match status" value="1"/>
</dbReference>
<dbReference type="PANTHER" id="PTHR43485">
    <property type="entry name" value="HYDROGENASE-4 COMPONENT G"/>
    <property type="match status" value="1"/>
</dbReference>
<gene>
    <name evidence="4" type="ORF">GKC30_14655</name>
</gene>
<feature type="binding site" evidence="2">
    <location>
        <position position="67"/>
    </location>
    <ligand>
        <name>Ni(2+)</name>
        <dbReference type="ChEBI" id="CHEBI:49786"/>
    </ligand>
</feature>
<comment type="cofactor">
    <cofactor evidence="2">
        <name>Ni(2+)</name>
        <dbReference type="ChEBI" id="CHEBI:49786"/>
    </cofactor>
</comment>
<keyword evidence="2" id="KW-0460">Magnesium</keyword>
<dbReference type="GO" id="GO:0016651">
    <property type="term" value="F:oxidoreductase activity, acting on NAD(P)H"/>
    <property type="evidence" value="ECO:0007669"/>
    <property type="project" value="InterPro"/>
</dbReference>
<dbReference type="InterPro" id="IPR029014">
    <property type="entry name" value="NiFe-Hase_large"/>
</dbReference>
<dbReference type="GO" id="GO:0048038">
    <property type="term" value="F:quinone binding"/>
    <property type="evidence" value="ECO:0007669"/>
    <property type="project" value="InterPro"/>
</dbReference>
<keyword evidence="2" id="KW-0533">Nickel</keyword>
<keyword evidence="2" id="KW-0408">Iron</keyword>
<keyword evidence="2" id="KW-0479">Metal-binding</keyword>
<dbReference type="SUPFAM" id="SSF56762">
    <property type="entry name" value="HydB/Nqo4-like"/>
    <property type="match status" value="1"/>
</dbReference>
<dbReference type="GO" id="GO:0016151">
    <property type="term" value="F:nickel cation binding"/>
    <property type="evidence" value="ECO:0007669"/>
    <property type="project" value="InterPro"/>
</dbReference>
<evidence type="ECO:0000313" key="5">
    <source>
        <dbReference type="Proteomes" id="UP000461162"/>
    </source>
</evidence>
<feature type="domain" description="NADH-quinone oxidoreductase subunit D" evidence="3">
    <location>
        <begin position="119"/>
        <end position="282"/>
    </location>
</feature>
<dbReference type="PANTHER" id="PTHR43485:SF1">
    <property type="entry name" value="FORMATE HYDROGENLYASE SUBUNIT 5-RELATED"/>
    <property type="match status" value="1"/>
</dbReference>
<evidence type="ECO:0000259" key="3">
    <source>
        <dbReference type="Pfam" id="PF00346"/>
    </source>
</evidence>
<dbReference type="InterPro" id="IPR001135">
    <property type="entry name" value="NADH_Q_OxRdtase_suD"/>
</dbReference>
<comment type="caution">
    <text evidence="4">The sequence shown here is derived from an EMBL/GenBank/DDBJ whole genome shotgun (WGS) entry which is preliminary data.</text>
</comment>
<feature type="binding site" evidence="2">
    <location>
        <position position="64"/>
    </location>
    <ligand>
        <name>Ni(2+)</name>
        <dbReference type="ChEBI" id="CHEBI:49786"/>
    </ligand>
</feature>
<keyword evidence="5" id="KW-1185">Reference proteome</keyword>
<dbReference type="InterPro" id="IPR018194">
    <property type="entry name" value="Ni-dep_hyd_lsu_Ni_BS"/>
</dbReference>
<dbReference type="Pfam" id="PF00374">
    <property type="entry name" value="NiFeSe_Hases"/>
    <property type="match status" value="1"/>
</dbReference>
<feature type="binding site" evidence="2">
    <location>
        <position position="45"/>
    </location>
    <ligand>
        <name>Mg(2+)</name>
        <dbReference type="ChEBI" id="CHEBI:18420"/>
    </ligand>
</feature>
<dbReference type="GO" id="GO:0051287">
    <property type="term" value="F:NAD binding"/>
    <property type="evidence" value="ECO:0007669"/>
    <property type="project" value="InterPro"/>
</dbReference>
<accession>A0A7K1KSL6</accession>
<proteinExistence type="predicted"/>
<protein>
    <submittedName>
        <fullName evidence="4">NADH-quinone oxidoreductase subunit D</fullName>
    </submittedName>
</protein>
<dbReference type="InterPro" id="IPR001501">
    <property type="entry name" value="Ni-dep_hyd_lsu"/>
</dbReference>
<keyword evidence="1" id="KW-0560">Oxidoreductase</keyword>
<dbReference type="Gene3D" id="1.10.645.10">
    <property type="entry name" value="Cytochrome-c3 Hydrogenase, chain B"/>
    <property type="match status" value="1"/>
</dbReference>
<feature type="binding site" evidence="2">
    <location>
        <position position="320"/>
    </location>
    <ligand>
        <name>Mg(2+)</name>
        <dbReference type="ChEBI" id="CHEBI:18420"/>
    </ligand>
</feature>
<reference evidence="4 5" key="1">
    <citation type="submission" date="2019-11" db="EMBL/GenBank/DDBJ databases">
        <title>Pseudodesulfovibrio alkaliphilus, sp. nov., an alkaliphilic sulfate-reducing bacteria from mud volcano of Taman peninsula, Russia.</title>
        <authorList>
            <person name="Frolova A."/>
            <person name="Merkel A.Y."/>
            <person name="Slobodkin A.I."/>
        </authorList>
    </citation>
    <scope>NUCLEOTIDE SEQUENCE [LARGE SCALE GENOMIC DNA]</scope>
    <source>
        <strain evidence="4 5">F-1</strain>
    </source>
</reference>
<evidence type="ECO:0000256" key="1">
    <source>
        <dbReference type="ARBA" id="ARBA00023002"/>
    </source>
</evidence>
<dbReference type="InterPro" id="IPR052197">
    <property type="entry name" value="ComplexI_49kDa-like"/>
</dbReference>
<dbReference type="Pfam" id="PF00346">
    <property type="entry name" value="Complex1_49kDa"/>
    <property type="match status" value="2"/>
</dbReference>
<comment type="cofactor">
    <cofactor evidence="2">
        <name>Fe cation</name>
        <dbReference type="ChEBI" id="CHEBI:24875"/>
    </cofactor>
</comment>
<name>A0A7K1KSL6_9BACT</name>
<dbReference type="GO" id="GO:0008901">
    <property type="term" value="F:ferredoxin hydrogenase activity"/>
    <property type="evidence" value="ECO:0007669"/>
    <property type="project" value="InterPro"/>
</dbReference>
<dbReference type="AlphaFoldDB" id="A0A7K1KSL6"/>